<comment type="caution">
    <text evidence="1">The sequence shown here is derived from an EMBL/GenBank/DDBJ whole genome shotgun (WGS) entry which is preliminary data.</text>
</comment>
<gene>
    <name evidence="1" type="ORF">E3N88_22975</name>
</gene>
<organism evidence="1 2">
    <name type="scientific">Mikania micrantha</name>
    <name type="common">bitter vine</name>
    <dbReference type="NCBI Taxonomy" id="192012"/>
    <lineage>
        <taxon>Eukaryota</taxon>
        <taxon>Viridiplantae</taxon>
        <taxon>Streptophyta</taxon>
        <taxon>Embryophyta</taxon>
        <taxon>Tracheophyta</taxon>
        <taxon>Spermatophyta</taxon>
        <taxon>Magnoliopsida</taxon>
        <taxon>eudicotyledons</taxon>
        <taxon>Gunneridae</taxon>
        <taxon>Pentapetalae</taxon>
        <taxon>asterids</taxon>
        <taxon>campanulids</taxon>
        <taxon>Asterales</taxon>
        <taxon>Asteraceae</taxon>
        <taxon>Asteroideae</taxon>
        <taxon>Heliantheae alliance</taxon>
        <taxon>Eupatorieae</taxon>
        <taxon>Mikania</taxon>
    </lineage>
</organism>
<dbReference type="EMBL" id="SZYD01000012">
    <property type="protein sequence ID" value="KAD4585374.1"/>
    <property type="molecule type" value="Genomic_DNA"/>
</dbReference>
<dbReference type="Gene3D" id="3.10.10.10">
    <property type="entry name" value="HIV Type 1 Reverse Transcriptase, subunit A, domain 1"/>
    <property type="match status" value="2"/>
</dbReference>
<keyword evidence="2" id="KW-1185">Reference proteome</keyword>
<evidence type="ECO:0000313" key="1">
    <source>
        <dbReference type="EMBL" id="KAD4585374.1"/>
    </source>
</evidence>
<evidence type="ECO:0000313" key="2">
    <source>
        <dbReference type="Proteomes" id="UP000326396"/>
    </source>
</evidence>
<dbReference type="AlphaFoldDB" id="A0A5N6NC72"/>
<dbReference type="Proteomes" id="UP000326396">
    <property type="component" value="Linkage Group LG2"/>
</dbReference>
<dbReference type="InterPro" id="IPR043128">
    <property type="entry name" value="Rev_trsase/Diguanyl_cyclase"/>
</dbReference>
<proteinExistence type="predicted"/>
<reference evidence="1 2" key="1">
    <citation type="submission" date="2019-05" db="EMBL/GenBank/DDBJ databases">
        <title>Mikania micrantha, genome provides insights into the molecular mechanism of rapid growth.</title>
        <authorList>
            <person name="Liu B."/>
        </authorList>
    </citation>
    <scope>NUCLEOTIDE SEQUENCE [LARGE SCALE GENOMIC DNA]</scope>
    <source>
        <strain evidence="1">NLD-2019</strain>
        <tissue evidence="1">Leaf</tissue>
    </source>
</reference>
<name>A0A5N6NC72_9ASTR</name>
<protein>
    <recommendedName>
        <fullName evidence="3">Reverse transcriptase domain-containing protein</fullName>
    </recommendedName>
</protein>
<dbReference type="InterPro" id="IPR053134">
    <property type="entry name" value="RNA-dir_DNA_polymerase"/>
</dbReference>
<sequence length="339" mass="38194">MWDWKPQLTATLDQNTINLCYNAIPLIILNPTARDSSRWEDSLNMALLVKSLRSMIESKTLPEDNFLLPRTHLVPLKVKAFAWRAGLDRIPSLDNLIKRCLGKGLDIGFNVVDSPRLTSLLIYEIPHYYEEVQLQSAMSYNALSGGYSSTTLCFTGSVQGKSVQVLLDGGLGYGLEGLLVSHSGPAITDYSKSVFEFSLNGLQLQCQGDVPTSMPSYPPDLQRLLNHFAGVFQAPTGLPSTRSHDHHIELLPTSSPVSVWPYRYPHFQKQEIEWLVNEMLQQGIIRPNRFPIPSIDELFDELHDAHFFSKLDVLAGYHQIRIANGDAMKTTFRTHDGYY</sequence>
<dbReference type="OrthoDB" id="1924993at2759"/>
<dbReference type="Gene3D" id="3.30.70.270">
    <property type="match status" value="1"/>
</dbReference>
<dbReference type="InterPro" id="IPR043502">
    <property type="entry name" value="DNA/RNA_pol_sf"/>
</dbReference>
<accession>A0A5N6NC72</accession>
<evidence type="ECO:0008006" key="3">
    <source>
        <dbReference type="Google" id="ProtNLM"/>
    </source>
</evidence>
<dbReference type="PANTHER" id="PTHR24559">
    <property type="entry name" value="TRANSPOSON TY3-I GAG-POL POLYPROTEIN"/>
    <property type="match status" value="1"/>
</dbReference>
<dbReference type="PANTHER" id="PTHR24559:SF434">
    <property type="entry name" value="RNA-DIRECTED DNA POLYMERASE HOMOLOG"/>
    <property type="match status" value="1"/>
</dbReference>
<dbReference type="SUPFAM" id="SSF56672">
    <property type="entry name" value="DNA/RNA polymerases"/>
    <property type="match status" value="1"/>
</dbReference>